<dbReference type="AlphaFoldDB" id="A0A0E9TCA0"/>
<proteinExistence type="predicted"/>
<dbReference type="EMBL" id="GBXM01058047">
    <property type="protein sequence ID" value="JAH50530.1"/>
    <property type="molecule type" value="Transcribed_RNA"/>
</dbReference>
<name>A0A0E9TCA0_ANGAN</name>
<accession>A0A0E9TCA0</accession>
<sequence length="44" mass="4794">MSSNQSANTPCSLQMITYWTHISQGPGHSTKTSLLFHQQGTSLS</sequence>
<reference evidence="1" key="2">
    <citation type="journal article" date="2015" name="Fish Shellfish Immunol.">
        <title>Early steps in the European eel (Anguilla anguilla)-Vibrio vulnificus interaction in the gills: Role of the RtxA13 toxin.</title>
        <authorList>
            <person name="Callol A."/>
            <person name="Pajuelo D."/>
            <person name="Ebbesson L."/>
            <person name="Teles M."/>
            <person name="MacKenzie S."/>
            <person name="Amaro C."/>
        </authorList>
    </citation>
    <scope>NUCLEOTIDE SEQUENCE</scope>
</reference>
<organism evidence="1">
    <name type="scientific">Anguilla anguilla</name>
    <name type="common">European freshwater eel</name>
    <name type="synonym">Muraena anguilla</name>
    <dbReference type="NCBI Taxonomy" id="7936"/>
    <lineage>
        <taxon>Eukaryota</taxon>
        <taxon>Metazoa</taxon>
        <taxon>Chordata</taxon>
        <taxon>Craniata</taxon>
        <taxon>Vertebrata</taxon>
        <taxon>Euteleostomi</taxon>
        <taxon>Actinopterygii</taxon>
        <taxon>Neopterygii</taxon>
        <taxon>Teleostei</taxon>
        <taxon>Anguilliformes</taxon>
        <taxon>Anguillidae</taxon>
        <taxon>Anguilla</taxon>
    </lineage>
</organism>
<reference evidence="1" key="1">
    <citation type="submission" date="2014-11" db="EMBL/GenBank/DDBJ databases">
        <authorList>
            <person name="Amaro Gonzalez C."/>
        </authorList>
    </citation>
    <scope>NUCLEOTIDE SEQUENCE</scope>
</reference>
<protein>
    <submittedName>
        <fullName evidence="1">Uncharacterized protein</fullName>
    </submittedName>
</protein>
<evidence type="ECO:0000313" key="1">
    <source>
        <dbReference type="EMBL" id="JAH50530.1"/>
    </source>
</evidence>